<dbReference type="PANTHER" id="PTHR32114">
    <property type="entry name" value="ABC TRANSPORTER ABCH.3"/>
    <property type="match status" value="1"/>
</dbReference>
<evidence type="ECO:0000313" key="7">
    <source>
        <dbReference type="Proteomes" id="UP000051054"/>
    </source>
</evidence>
<evidence type="ECO:0000313" key="6">
    <source>
        <dbReference type="EMBL" id="KRM19275.1"/>
    </source>
</evidence>
<name>A0A0R1WU12_9LACO</name>
<dbReference type="GO" id="GO:0006302">
    <property type="term" value="P:double-strand break repair"/>
    <property type="evidence" value="ECO:0007669"/>
    <property type="project" value="InterPro"/>
</dbReference>
<gene>
    <name evidence="6" type="ORF">FC40_GL000357</name>
</gene>
<evidence type="ECO:0000256" key="4">
    <source>
        <dbReference type="SAM" id="Coils"/>
    </source>
</evidence>
<evidence type="ECO:0000256" key="2">
    <source>
        <dbReference type="ARBA" id="ARBA00011322"/>
    </source>
</evidence>
<dbReference type="eggNOG" id="COG0419">
    <property type="taxonomic scope" value="Bacteria"/>
</dbReference>
<protein>
    <recommendedName>
        <fullName evidence="3">Nuclease SbcCD subunit C</fullName>
    </recommendedName>
</protein>
<keyword evidence="4" id="KW-0175">Coiled coil</keyword>
<feature type="coiled-coil region" evidence="4">
    <location>
        <begin position="344"/>
        <end position="378"/>
    </location>
</feature>
<feature type="coiled-coil region" evidence="4">
    <location>
        <begin position="596"/>
        <end position="640"/>
    </location>
</feature>
<feature type="coiled-coil region" evidence="4">
    <location>
        <begin position="690"/>
        <end position="720"/>
    </location>
</feature>
<dbReference type="Pfam" id="PF13558">
    <property type="entry name" value="SbcC_Walker_B"/>
    <property type="match status" value="1"/>
</dbReference>
<comment type="subunit">
    <text evidence="2">Heterodimer of SbcC and SbcD.</text>
</comment>
<keyword evidence="6" id="KW-0269">Exonuclease</keyword>
<dbReference type="Pfam" id="PF13476">
    <property type="entry name" value="AAA_23"/>
    <property type="match status" value="1"/>
</dbReference>
<dbReference type="GO" id="GO:0004527">
    <property type="term" value="F:exonuclease activity"/>
    <property type="evidence" value="ECO:0007669"/>
    <property type="project" value="UniProtKB-KW"/>
</dbReference>
<dbReference type="AlphaFoldDB" id="A0A0R1WU12"/>
<dbReference type="EMBL" id="AZGD01000079">
    <property type="protein sequence ID" value="KRM19275.1"/>
    <property type="molecule type" value="Genomic_DNA"/>
</dbReference>
<keyword evidence="6" id="KW-0540">Nuclease</keyword>
<dbReference type="PANTHER" id="PTHR32114:SF2">
    <property type="entry name" value="ABC TRANSPORTER ABCH.3"/>
    <property type="match status" value="1"/>
</dbReference>
<feature type="coiled-coil region" evidence="4">
    <location>
        <begin position="406"/>
        <end position="484"/>
    </location>
</feature>
<keyword evidence="7" id="KW-1185">Reference proteome</keyword>
<evidence type="ECO:0000256" key="1">
    <source>
        <dbReference type="ARBA" id="ARBA00006930"/>
    </source>
</evidence>
<dbReference type="InterPro" id="IPR027417">
    <property type="entry name" value="P-loop_NTPase"/>
</dbReference>
<comment type="similarity">
    <text evidence="1">Belongs to the SMC family. SbcC subfamily.</text>
</comment>
<dbReference type="GO" id="GO:0016887">
    <property type="term" value="F:ATP hydrolysis activity"/>
    <property type="evidence" value="ECO:0007669"/>
    <property type="project" value="InterPro"/>
</dbReference>
<dbReference type="RefSeq" id="WP_056938366.1">
    <property type="nucleotide sequence ID" value="NZ_AZGD01000079.1"/>
</dbReference>
<dbReference type="STRING" id="1423755.FC40_GL000357"/>
<feature type="coiled-coil region" evidence="4">
    <location>
        <begin position="536"/>
        <end position="567"/>
    </location>
</feature>
<accession>A0A0R1WU12</accession>
<evidence type="ECO:0000256" key="3">
    <source>
        <dbReference type="ARBA" id="ARBA00013368"/>
    </source>
</evidence>
<sequence length="1041" mass="119023">MKPVKLTMNYFGPYAKQTIDFNEFEETPLFLISGKTGSGKTTIFDAMTYAIYGETSGVSRKGEEMRSEFASPSEPTYVEFEFEHQGLMYYIKRSPAQQLKGKRGDKLVNNGAKVELVYRDVNGEKQSLEKKTDVQKFLADLIKLNAKQFRQVMILPQGQFRDFLAASSTEKEEVLAEIFDTSFYHKWGQIVADKYKNYLEQVKDSKKALEVHQESIQEAFGIEATEDYAKWKIQVEALMSELDKKEMTLKEQITTLNQEKTKIQEVLAVKKGLQDQFDMLQAYEKRLDELEKLVPQIEQTKAQITLYKWARNTEVSWNKYEHTRIQYTNLEQDIKVVMSDRQKLALYTESLKKQAEQLAQQKEAIESLKEETMLLESKVEAYQSYTPLLKDVHDAQDNFNKQQNELNKRTTLLTQLKTEKENHEQELEQYQELEAKRLELVNVQNKLERIAEILKEADEFSQKYQAQEQKLLNLTKQLTEVTKDAQLSTKQAELLEAAFMENQAGILAHNLKDGQACPVCGSIEHPKLAQLVDAVQEDEVKRAKQMAQKAQNLESELQAKVQAETDNRATIMQSLDDKLSKLAELNEAPRNLAGYHQDFREKAQRFKQQKLTLENQGAKLNQLNQQIEVLDKRIVHGEKSVADQTQLFHESELNFKQVQTRLMGVKQMLLPKYATEADLNQAIIANHEQIKQYEQSETEVQEKLKQAQEKQSELDGKKNTMFDRMEDLKIDYQKDEQEFEEKFATCPQEGIDPKSFEEILRDSQQLEEFEMQIKAHETNVQTVKAQIKDVKITIGENDTPDTSQEQAELSELEAKIADQEAKRNQLQAKKLTVADNYKKFNDVFDKNAKQNELAGKWNYLNNAINGKGNSKEGNTLSLERFALQQYFQKVLSAANKRFNTLTEGRYMLRLKEGQGTSAKRTGLELGVYESYSGKIRDVATLSGGEGFIAALSLALGLGEVIQIENGGLELGALFVDEGFGSLDQDSLDKAIQALQSIDGKNRMIGIISHVTELQERIGDQLQVTSAQGKSKVVVAHNAGIY</sequence>
<keyword evidence="6" id="KW-0378">Hydrolase</keyword>
<dbReference type="SUPFAM" id="SSF52540">
    <property type="entry name" value="P-loop containing nucleoside triphosphate hydrolases"/>
    <property type="match status" value="1"/>
</dbReference>
<evidence type="ECO:0000259" key="5">
    <source>
        <dbReference type="Pfam" id="PF13476"/>
    </source>
</evidence>
<feature type="coiled-coil region" evidence="4">
    <location>
        <begin position="759"/>
        <end position="829"/>
    </location>
</feature>
<proteinExistence type="inferred from homology"/>
<dbReference type="Gene3D" id="3.40.50.300">
    <property type="entry name" value="P-loop containing nucleotide triphosphate hydrolases"/>
    <property type="match status" value="2"/>
</dbReference>
<reference evidence="6 7" key="1">
    <citation type="journal article" date="2015" name="Genome Announc.">
        <title>Expanding the biotechnology potential of lactobacilli through comparative genomics of 213 strains and associated genera.</title>
        <authorList>
            <person name="Sun Z."/>
            <person name="Harris H.M."/>
            <person name="McCann A."/>
            <person name="Guo C."/>
            <person name="Argimon S."/>
            <person name="Zhang W."/>
            <person name="Yang X."/>
            <person name="Jeffery I.B."/>
            <person name="Cooney J.C."/>
            <person name="Kagawa T.F."/>
            <person name="Liu W."/>
            <person name="Song Y."/>
            <person name="Salvetti E."/>
            <person name="Wrobel A."/>
            <person name="Rasinkangas P."/>
            <person name="Parkhill J."/>
            <person name="Rea M.C."/>
            <person name="O'Sullivan O."/>
            <person name="Ritari J."/>
            <person name="Douillard F.P."/>
            <person name="Paul Ross R."/>
            <person name="Yang R."/>
            <person name="Briner A.E."/>
            <person name="Felis G.E."/>
            <person name="de Vos W.M."/>
            <person name="Barrangou R."/>
            <person name="Klaenhammer T.R."/>
            <person name="Caufield P.W."/>
            <person name="Cui Y."/>
            <person name="Zhang H."/>
            <person name="O'Toole P.W."/>
        </authorList>
    </citation>
    <scope>NUCLEOTIDE SEQUENCE [LARGE SCALE GENOMIC DNA]</scope>
    <source>
        <strain evidence="6 7">DSM 18933</strain>
    </source>
</reference>
<comment type="caution">
    <text evidence="6">The sequence shown here is derived from an EMBL/GenBank/DDBJ whole genome shotgun (WGS) entry which is preliminary data.</text>
</comment>
<dbReference type="PATRIC" id="fig|1423755.3.peg.396"/>
<dbReference type="InterPro" id="IPR038729">
    <property type="entry name" value="Rad50/SbcC_AAA"/>
</dbReference>
<feature type="domain" description="Rad50/SbcC-type AAA" evidence="5">
    <location>
        <begin position="5"/>
        <end position="263"/>
    </location>
</feature>
<organism evidence="6 7">
    <name type="scientific">Ligilactobacillus hayakitensis DSM 18933 = JCM 14209</name>
    <dbReference type="NCBI Taxonomy" id="1423755"/>
    <lineage>
        <taxon>Bacteria</taxon>
        <taxon>Bacillati</taxon>
        <taxon>Bacillota</taxon>
        <taxon>Bacilli</taxon>
        <taxon>Lactobacillales</taxon>
        <taxon>Lactobacillaceae</taxon>
        <taxon>Ligilactobacillus</taxon>
    </lineage>
</organism>
<dbReference type="Proteomes" id="UP000051054">
    <property type="component" value="Unassembled WGS sequence"/>
</dbReference>
<feature type="coiled-coil region" evidence="4">
    <location>
        <begin position="195"/>
        <end position="300"/>
    </location>
</feature>